<evidence type="ECO:0000313" key="1">
    <source>
        <dbReference type="EMBL" id="KAJ9063883.1"/>
    </source>
</evidence>
<dbReference type="Proteomes" id="UP001165960">
    <property type="component" value="Unassembled WGS sequence"/>
</dbReference>
<accession>A0ACC2SNL2</accession>
<dbReference type="EMBL" id="QTSX02004605">
    <property type="protein sequence ID" value="KAJ9063883.1"/>
    <property type="molecule type" value="Genomic_DNA"/>
</dbReference>
<evidence type="ECO:0000313" key="2">
    <source>
        <dbReference type="Proteomes" id="UP001165960"/>
    </source>
</evidence>
<reference evidence="1" key="1">
    <citation type="submission" date="2022-04" db="EMBL/GenBank/DDBJ databases">
        <title>Genome of the entomopathogenic fungus Entomophthora muscae.</title>
        <authorList>
            <person name="Elya C."/>
            <person name="Lovett B.R."/>
            <person name="Lee E."/>
            <person name="Macias A.M."/>
            <person name="Hajek A.E."/>
            <person name="De Bivort B.L."/>
            <person name="Kasson M.T."/>
            <person name="De Fine Licht H.H."/>
            <person name="Stajich J.E."/>
        </authorList>
    </citation>
    <scope>NUCLEOTIDE SEQUENCE</scope>
    <source>
        <strain evidence="1">Berkeley</strain>
    </source>
</reference>
<name>A0ACC2SNL2_9FUNG</name>
<protein>
    <submittedName>
        <fullName evidence="1">Uncharacterized protein</fullName>
    </submittedName>
</protein>
<gene>
    <name evidence="1" type="ORF">DSO57_1036307</name>
</gene>
<organism evidence="1 2">
    <name type="scientific">Entomophthora muscae</name>
    <dbReference type="NCBI Taxonomy" id="34485"/>
    <lineage>
        <taxon>Eukaryota</taxon>
        <taxon>Fungi</taxon>
        <taxon>Fungi incertae sedis</taxon>
        <taxon>Zoopagomycota</taxon>
        <taxon>Entomophthoromycotina</taxon>
        <taxon>Entomophthoromycetes</taxon>
        <taxon>Entomophthorales</taxon>
        <taxon>Entomophthoraceae</taxon>
        <taxon>Entomophthora</taxon>
    </lineage>
</organism>
<comment type="caution">
    <text evidence="1">The sequence shown here is derived from an EMBL/GenBank/DDBJ whole genome shotgun (WGS) entry which is preliminary data.</text>
</comment>
<sequence length="301" mass="33624">MDFSHFLKKITRSLNAKRTKRPVEADNPSSFSQPVPNRNLQEPYLFCPPPLTSTSMSCPPPTSRPTEPVYPKYYATKHTSHFRYTNPNYSQTAVELPSSPEQNADSESDSSISFIPPPSFQTSPKPSVNYNFLFEERAKPPTNIYEPQRKPNRKLRSLKSTRPTSRHVPPGSELSLGSSTSTHCAITPPSKHQPLSTETLVPPKPSQNPTSPLKAQPLTKTTHNHAKYMIKLSLSIQELARVVAPPGSFKMPRTHSSDPLPCQPKVVKVQPALEPPQFLTGEVMVWESSSRKFPKASIFSR</sequence>
<proteinExistence type="predicted"/>
<keyword evidence="2" id="KW-1185">Reference proteome</keyword>